<keyword evidence="1" id="KW-0547">Nucleotide-binding</keyword>
<keyword evidence="2" id="KW-0378">Hydrolase</keyword>
<dbReference type="RefSeq" id="WP_344301892.1">
    <property type="nucleotide sequence ID" value="NZ_BAAAQQ010000002.1"/>
</dbReference>
<dbReference type="PANTHER" id="PTHR43309:SF3">
    <property type="entry name" value="5-OXOPROLINASE SUBUNIT C"/>
    <property type="match status" value="1"/>
</dbReference>
<dbReference type="EMBL" id="BAAAQQ010000002">
    <property type="protein sequence ID" value="GAA2114895.1"/>
    <property type="molecule type" value="Genomic_DNA"/>
</dbReference>
<evidence type="ECO:0000313" key="5">
    <source>
        <dbReference type="EMBL" id="GAA2114895.1"/>
    </source>
</evidence>
<feature type="domain" description="Carboxyltransferase" evidence="4">
    <location>
        <begin position="25"/>
        <end position="302"/>
    </location>
</feature>
<sequence length="326" mass="33615">MTSALRVERAGHAVVQDLGRPGHGGIGVAVNGAADQHSAQVANLLVGNPPGAPLVEVTGSELVVRAESDVLVAVTGAAREVVVGGARVGAWEALPLAAGSALVVPVPDVGYRSYLAVNGALDAPRVLGSVAPDRLLDIGTRLAPGDSLVVESRYAAPADDLGGLFRLGAAPAALRLPTRVPVTVGPELDRLVLGATSLDQTLRLLPQSDEVGLRFEGVPVERNHTEEILSRGVPLGAVEVVPDGSLLVLMRGRLVTAGYPVVAVVTTTGLDQLGQLRPGDEARLELVDLADARAAVRRQAAAREVLTERVRRAFTARGLGRALAVS</sequence>
<dbReference type="SMART" id="SM00797">
    <property type="entry name" value="AHS2"/>
    <property type="match status" value="1"/>
</dbReference>
<dbReference type="PANTHER" id="PTHR43309">
    <property type="entry name" value="5-OXOPROLINASE SUBUNIT C"/>
    <property type="match status" value="1"/>
</dbReference>
<evidence type="ECO:0000256" key="3">
    <source>
        <dbReference type="ARBA" id="ARBA00022840"/>
    </source>
</evidence>
<evidence type="ECO:0000259" key="4">
    <source>
        <dbReference type="SMART" id="SM00797"/>
    </source>
</evidence>
<name>A0ABN2XS76_9ACTN</name>
<keyword evidence="3" id="KW-0067">ATP-binding</keyword>
<accession>A0ABN2XS76</accession>
<comment type="caution">
    <text evidence="5">The sequence shown here is derived from an EMBL/GenBank/DDBJ whole genome shotgun (WGS) entry which is preliminary data.</text>
</comment>
<evidence type="ECO:0000256" key="1">
    <source>
        <dbReference type="ARBA" id="ARBA00022741"/>
    </source>
</evidence>
<dbReference type="Gene3D" id="2.40.100.10">
    <property type="entry name" value="Cyclophilin-like"/>
    <property type="match status" value="1"/>
</dbReference>
<dbReference type="InterPro" id="IPR029000">
    <property type="entry name" value="Cyclophilin-like_dom_sf"/>
</dbReference>
<protein>
    <submittedName>
        <fullName evidence="5">Biotin-dependent carboxyltransferase family protein</fullName>
    </submittedName>
</protein>
<dbReference type="Proteomes" id="UP001500575">
    <property type="component" value="Unassembled WGS sequence"/>
</dbReference>
<dbReference type="Pfam" id="PF02626">
    <property type="entry name" value="CT_A_B"/>
    <property type="match status" value="1"/>
</dbReference>
<dbReference type="InterPro" id="IPR052708">
    <property type="entry name" value="PxpC"/>
</dbReference>
<evidence type="ECO:0000313" key="6">
    <source>
        <dbReference type="Proteomes" id="UP001500575"/>
    </source>
</evidence>
<dbReference type="InterPro" id="IPR003778">
    <property type="entry name" value="CT_A_B"/>
</dbReference>
<organism evidence="5 6">
    <name type="scientific">Nocardioides bigeumensis</name>
    <dbReference type="NCBI Taxonomy" id="433657"/>
    <lineage>
        <taxon>Bacteria</taxon>
        <taxon>Bacillati</taxon>
        <taxon>Actinomycetota</taxon>
        <taxon>Actinomycetes</taxon>
        <taxon>Propionibacteriales</taxon>
        <taxon>Nocardioidaceae</taxon>
        <taxon>Nocardioides</taxon>
    </lineage>
</organism>
<evidence type="ECO:0000256" key="2">
    <source>
        <dbReference type="ARBA" id="ARBA00022801"/>
    </source>
</evidence>
<keyword evidence="6" id="KW-1185">Reference proteome</keyword>
<proteinExistence type="predicted"/>
<reference evidence="5 6" key="1">
    <citation type="journal article" date="2019" name="Int. J. Syst. Evol. Microbiol.">
        <title>The Global Catalogue of Microorganisms (GCM) 10K type strain sequencing project: providing services to taxonomists for standard genome sequencing and annotation.</title>
        <authorList>
            <consortium name="The Broad Institute Genomics Platform"/>
            <consortium name="The Broad Institute Genome Sequencing Center for Infectious Disease"/>
            <person name="Wu L."/>
            <person name="Ma J."/>
        </authorList>
    </citation>
    <scope>NUCLEOTIDE SEQUENCE [LARGE SCALE GENOMIC DNA]</scope>
    <source>
        <strain evidence="5 6">JCM 16021</strain>
    </source>
</reference>
<gene>
    <name evidence="5" type="ORF">GCM10009843_03700</name>
</gene>